<keyword evidence="2" id="KW-1185">Reference proteome</keyword>
<accession>A0A1Y2GPB3</accession>
<protein>
    <submittedName>
        <fullName evidence="1">Uncharacterized protein</fullName>
    </submittedName>
</protein>
<dbReference type="InParanoid" id="A0A1Y2GPB3"/>
<dbReference type="EMBL" id="MCFF01000016">
    <property type="protein sequence ID" value="ORZ17529.1"/>
    <property type="molecule type" value="Genomic_DNA"/>
</dbReference>
<dbReference type="RefSeq" id="XP_021881916.1">
    <property type="nucleotide sequence ID" value="XM_022026525.1"/>
</dbReference>
<dbReference type="Proteomes" id="UP000193648">
    <property type="component" value="Unassembled WGS sequence"/>
</dbReference>
<dbReference type="GeneID" id="33568368"/>
<evidence type="ECO:0000313" key="2">
    <source>
        <dbReference type="Proteomes" id="UP000193648"/>
    </source>
</evidence>
<organism evidence="1 2">
    <name type="scientific">Lobosporangium transversale</name>
    <dbReference type="NCBI Taxonomy" id="64571"/>
    <lineage>
        <taxon>Eukaryota</taxon>
        <taxon>Fungi</taxon>
        <taxon>Fungi incertae sedis</taxon>
        <taxon>Mucoromycota</taxon>
        <taxon>Mortierellomycotina</taxon>
        <taxon>Mortierellomycetes</taxon>
        <taxon>Mortierellales</taxon>
        <taxon>Mortierellaceae</taxon>
        <taxon>Lobosporangium</taxon>
    </lineage>
</organism>
<dbReference type="AlphaFoldDB" id="A0A1Y2GPB3"/>
<reference evidence="1 2" key="1">
    <citation type="submission" date="2016-07" db="EMBL/GenBank/DDBJ databases">
        <title>Pervasive Adenine N6-methylation of Active Genes in Fungi.</title>
        <authorList>
            <consortium name="DOE Joint Genome Institute"/>
            <person name="Mondo S.J."/>
            <person name="Dannebaum R.O."/>
            <person name="Kuo R.C."/>
            <person name="Labutti K."/>
            <person name="Haridas S."/>
            <person name="Kuo A."/>
            <person name="Salamov A."/>
            <person name="Ahrendt S.R."/>
            <person name="Lipzen A."/>
            <person name="Sullivan W."/>
            <person name="Andreopoulos W.B."/>
            <person name="Clum A."/>
            <person name="Lindquist E."/>
            <person name="Daum C."/>
            <person name="Ramamoorthy G.K."/>
            <person name="Gryganskyi A."/>
            <person name="Culley D."/>
            <person name="Magnuson J.K."/>
            <person name="James T.Y."/>
            <person name="O'Malley M.A."/>
            <person name="Stajich J.E."/>
            <person name="Spatafora J.W."/>
            <person name="Visel A."/>
            <person name="Grigoriev I.V."/>
        </authorList>
    </citation>
    <scope>NUCLEOTIDE SEQUENCE [LARGE SCALE GENOMIC DNA]</scope>
    <source>
        <strain evidence="1 2">NRRL 3116</strain>
    </source>
</reference>
<sequence>MAALPLCNPIPGSRGHYAWILRGQSTWPAFPRHGATVRLKEFVVRNTKFRICALNSRCLYSANDVGWCALVLSSNKTKHFMRFVDDRLDNANAVVRLVMELRKLLRWQAYNASIKQKVCLDQGRQIGAFVGLFAC</sequence>
<evidence type="ECO:0000313" key="1">
    <source>
        <dbReference type="EMBL" id="ORZ17529.1"/>
    </source>
</evidence>
<comment type="caution">
    <text evidence="1">The sequence shown here is derived from an EMBL/GenBank/DDBJ whole genome shotgun (WGS) entry which is preliminary data.</text>
</comment>
<name>A0A1Y2GPB3_9FUNG</name>
<gene>
    <name evidence="1" type="ORF">BCR41DRAFT_370339</name>
</gene>
<proteinExistence type="predicted"/>